<protein>
    <submittedName>
        <fullName evidence="2">Methyltransferase type 11</fullName>
    </submittedName>
</protein>
<dbReference type="Gene3D" id="2.20.130.10">
    <property type="entry name" value="CAC2371-like domains"/>
    <property type="match status" value="1"/>
</dbReference>
<dbReference type="RefSeq" id="WP_027591203.1">
    <property type="nucleotide sequence ID" value="NZ_FMUP01000007.1"/>
</dbReference>
<accession>A0A0B3BU89</accession>
<reference evidence="2 3" key="1">
    <citation type="submission" date="2014-11" db="EMBL/GenBank/DDBJ databases">
        <title>Genome sequence of Pseudomonas tuomuerensis JCM 14085.</title>
        <authorList>
            <person name="Shin S.-K."/>
            <person name="Yi H."/>
        </authorList>
    </citation>
    <scope>NUCLEOTIDE SEQUENCE [LARGE SCALE GENOMIC DNA]</scope>
    <source>
        <strain evidence="2 3">JCM 14085</strain>
    </source>
</reference>
<keyword evidence="2" id="KW-0489">Methyltransferase</keyword>
<dbReference type="OrthoDB" id="9804312at2"/>
<evidence type="ECO:0000313" key="3">
    <source>
        <dbReference type="Proteomes" id="UP000030980"/>
    </source>
</evidence>
<sequence>MYNRYGKLASWVYNLDKPVGRSFGDLEFYRHRLEQCDGPILEPAVGNGRIYVPLLEAGFPIEGFDASSEMLGYCDAACRKRDLPAALTRQTFENFSYDKRFGAIIIPAGSFQLLTESASATSVLERLHYHLAPSGRLIIDLDPICSFLEPSAASTSVRTWVTEEGDLLTLTDQRVETRYLAQTTLSHLRYEHWRDGRLLRTELDLFKLRWWGVEEFALALRAAGFVDIEISGNYQHGQGPLEGQTIISFEARRAAF</sequence>
<dbReference type="EMBL" id="JTAK01000001">
    <property type="protein sequence ID" value="KHO66195.1"/>
    <property type="molecule type" value="Genomic_DNA"/>
</dbReference>
<dbReference type="Pfam" id="PF13649">
    <property type="entry name" value="Methyltransf_25"/>
    <property type="match status" value="1"/>
</dbReference>
<evidence type="ECO:0000313" key="2">
    <source>
        <dbReference type="EMBL" id="KHO66195.1"/>
    </source>
</evidence>
<dbReference type="InterPro" id="IPR029063">
    <property type="entry name" value="SAM-dependent_MTases_sf"/>
</dbReference>
<dbReference type="AlphaFoldDB" id="A0A0B3BU89"/>
<dbReference type="GO" id="GO:0008168">
    <property type="term" value="F:methyltransferase activity"/>
    <property type="evidence" value="ECO:0007669"/>
    <property type="project" value="UniProtKB-KW"/>
</dbReference>
<dbReference type="STRING" id="706570.PT85_01045"/>
<gene>
    <name evidence="2" type="ORF">PT85_01045</name>
</gene>
<evidence type="ECO:0000259" key="1">
    <source>
        <dbReference type="Pfam" id="PF13649"/>
    </source>
</evidence>
<name>A0A0B3BU89_9PSED</name>
<dbReference type="Proteomes" id="UP000030980">
    <property type="component" value="Unassembled WGS sequence"/>
</dbReference>
<dbReference type="InterPro" id="IPR041698">
    <property type="entry name" value="Methyltransf_25"/>
</dbReference>
<keyword evidence="2" id="KW-0808">Transferase</keyword>
<dbReference type="SUPFAM" id="SSF53335">
    <property type="entry name" value="S-adenosyl-L-methionine-dependent methyltransferases"/>
    <property type="match status" value="1"/>
</dbReference>
<proteinExistence type="predicted"/>
<feature type="domain" description="Methyltransferase" evidence="1">
    <location>
        <begin position="40"/>
        <end position="135"/>
    </location>
</feature>
<organism evidence="2 3">
    <name type="scientific">Pseudomonas flexibilis</name>
    <dbReference type="NCBI Taxonomy" id="706570"/>
    <lineage>
        <taxon>Bacteria</taxon>
        <taxon>Pseudomonadati</taxon>
        <taxon>Pseudomonadota</taxon>
        <taxon>Gammaproteobacteria</taxon>
        <taxon>Pseudomonadales</taxon>
        <taxon>Pseudomonadaceae</taxon>
        <taxon>Pseudomonas</taxon>
    </lineage>
</organism>
<keyword evidence="3" id="KW-1185">Reference proteome</keyword>
<comment type="caution">
    <text evidence="2">The sequence shown here is derived from an EMBL/GenBank/DDBJ whole genome shotgun (WGS) entry which is preliminary data.</text>
</comment>
<dbReference type="Gene3D" id="3.40.50.150">
    <property type="entry name" value="Vaccinia Virus protein VP39"/>
    <property type="match status" value="1"/>
</dbReference>
<dbReference type="GO" id="GO:0032259">
    <property type="term" value="P:methylation"/>
    <property type="evidence" value="ECO:0007669"/>
    <property type="project" value="UniProtKB-KW"/>
</dbReference>